<protein>
    <submittedName>
        <fullName evidence="2">Uncharacterized protein</fullName>
    </submittedName>
</protein>
<dbReference type="KEGG" id="sari:H5J25_03830"/>
<organism evidence="2 3">
    <name type="scientific">Sphingomonas aliaeris</name>
    <dbReference type="NCBI Taxonomy" id="2759526"/>
    <lineage>
        <taxon>Bacteria</taxon>
        <taxon>Pseudomonadati</taxon>
        <taxon>Pseudomonadota</taxon>
        <taxon>Alphaproteobacteria</taxon>
        <taxon>Sphingomonadales</taxon>
        <taxon>Sphingomonadaceae</taxon>
        <taxon>Sphingomonas</taxon>
    </lineage>
</organism>
<gene>
    <name evidence="1" type="ORF">H5J25_00075</name>
    <name evidence="2" type="ORF">H5J25_03830</name>
</gene>
<name>A0A974S5B2_9SPHN</name>
<dbReference type="EMBL" id="CP061035">
    <property type="protein sequence ID" value="QQV77291.1"/>
    <property type="molecule type" value="Genomic_DNA"/>
</dbReference>
<accession>A0A974S5B2</accession>
<reference evidence="3" key="1">
    <citation type="submission" date="2020-09" db="EMBL/GenBank/DDBJ databases">
        <title>Sphingomonas sp., a new species isolated from pork steak.</title>
        <authorList>
            <person name="Heidler von Heilborn D."/>
        </authorList>
    </citation>
    <scope>NUCLEOTIDE SEQUENCE [LARGE SCALE GENOMIC DNA]</scope>
</reference>
<evidence type="ECO:0000313" key="2">
    <source>
        <dbReference type="EMBL" id="QQV77890.1"/>
    </source>
</evidence>
<keyword evidence="3" id="KW-1185">Reference proteome</keyword>
<reference evidence="2" key="2">
    <citation type="journal article" date="2021" name="Int. J. Syst. Evol. Microbiol.">
        <title>&lt;i&gt;Sphingomonas aliaeris&lt;/i&gt; sp. nov., a new species isolated from pork steak packed under modified atmosphere.</title>
        <authorList>
            <person name="Heidler von Heilborn D."/>
            <person name="Reinmuller J."/>
            <person name="Holzl G."/>
            <person name="Meier-Kolthoff J.P."/>
            <person name="Woehle C."/>
            <person name="Marek M."/>
            <person name="Huttel B."/>
            <person name="Lipski A."/>
        </authorList>
    </citation>
    <scope>NUCLEOTIDE SEQUENCE</scope>
    <source>
        <strain evidence="2">DH-S5</strain>
    </source>
</reference>
<sequence>MTKGAPALARTLRATVLIVLAALLLVRLGPFCETAAQAAPIASAMVGCDGDGTPAPNKKAPLSTCATPCTAVPGEALVRVEPIASLPVAPWPAPLTGLAGSPIPPATPPPRTV</sequence>
<dbReference type="AlphaFoldDB" id="A0A974S5B2"/>
<dbReference type="Proteomes" id="UP000595894">
    <property type="component" value="Chromosome"/>
</dbReference>
<dbReference type="KEGG" id="sari:H5J25_00075"/>
<evidence type="ECO:0000313" key="3">
    <source>
        <dbReference type="Proteomes" id="UP000595894"/>
    </source>
</evidence>
<evidence type="ECO:0000313" key="1">
    <source>
        <dbReference type="EMBL" id="QQV77291.1"/>
    </source>
</evidence>
<proteinExistence type="predicted"/>
<dbReference type="RefSeq" id="WP_202093663.1">
    <property type="nucleotide sequence ID" value="NZ_CP061035.1"/>
</dbReference>
<dbReference type="EMBL" id="CP061035">
    <property type="protein sequence ID" value="QQV77890.1"/>
    <property type="molecule type" value="Genomic_DNA"/>
</dbReference>